<dbReference type="Gramene" id="OE9A053751T1">
    <property type="protein sequence ID" value="OE9A053751C1"/>
    <property type="gene ID" value="OE9A053751"/>
</dbReference>
<dbReference type="AlphaFoldDB" id="A0A8S0PWQ5"/>
<keyword evidence="3" id="KW-1185">Reference proteome</keyword>
<protein>
    <submittedName>
        <fullName evidence="2">Uncharacterized protein</fullName>
    </submittedName>
</protein>
<feature type="compositionally biased region" description="Polar residues" evidence="1">
    <location>
        <begin position="26"/>
        <end position="48"/>
    </location>
</feature>
<gene>
    <name evidence="2" type="ORF">OLEA9_A053751</name>
</gene>
<name>A0A8S0PWQ5_OLEEU</name>
<sequence>MSFLRNAKANHQKQETFTIEQRETGHNSQGNERSIINRPATPNRQNQPERGFDVSHVSSSSSVTQSMSTERSSGHELNHRHPHIPPSTPGVDRHPHIPPSTPGVDTRIDIIEEVREGEEDPVENPVHNPGENPEAG</sequence>
<evidence type="ECO:0000313" key="3">
    <source>
        <dbReference type="Proteomes" id="UP000594638"/>
    </source>
</evidence>
<evidence type="ECO:0000256" key="1">
    <source>
        <dbReference type="SAM" id="MobiDB-lite"/>
    </source>
</evidence>
<comment type="caution">
    <text evidence="2">The sequence shown here is derived from an EMBL/GenBank/DDBJ whole genome shotgun (WGS) entry which is preliminary data.</text>
</comment>
<evidence type="ECO:0000313" key="2">
    <source>
        <dbReference type="EMBL" id="CAA2957688.1"/>
    </source>
</evidence>
<feature type="region of interest" description="Disordered" evidence="1">
    <location>
        <begin position="1"/>
        <end position="136"/>
    </location>
</feature>
<accession>A0A8S0PWQ5</accession>
<dbReference type="Proteomes" id="UP000594638">
    <property type="component" value="Unassembled WGS sequence"/>
</dbReference>
<feature type="compositionally biased region" description="Low complexity" evidence="1">
    <location>
        <begin position="54"/>
        <end position="71"/>
    </location>
</feature>
<reference evidence="2 3" key="1">
    <citation type="submission" date="2019-12" db="EMBL/GenBank/DDBJ databases">
        <authorList>
            <person name="Alioto T."/>
            <person name="Alioto T."/>
            <person name="Gomez Garrido J."/>
        </authorList>
    </citation>
    <scope>NUCLEOTIDE SEQUENCE [LARGE SCALE GENOMIC DNA]</scope>
</reference>
<dbReference type="EMBL" id="CACTIH010000233">
    <property type="protein sequence ID" value="CAA2957688.1"/>
    <property type="molecule type" value="Genomic_DNA"/>
</dbReference>
<proteinExistence type="predicted"/>
<organism evidence="2 3">
    <name type="scientific">Olea europaea subsp. europaea</name>
    <dbReference type="NCBI Taxonomy" id="158383"/>
    <lineage>
        <taxon>Eukaryota</taxon>
        <taxon>Viridiplantae</taxon>
        <taxon>Streptophyta</taxon>
        <taxon>Embryophyta</taxon>
        <taxon>Tracheophyta</taxon>
        <taxon>Spermatophyta</taxon>
        <taxon>Magnoliopsida</taxon>
        <taxon>eudicotyledons</taxon>
        <taxon>Gunneridae</taxon>
        <taxon>Pentapetalae</taxon>
        <taxon>asterids</taxon>
        <taxon>lamiids</taxon>
        <taxon>Lamiales</taxon>
        <taxon>Oleaceae</taxon>
        <taxon>Oleeae</taxon>
        <taxon>Olea</taxon>
    </lineage>
</organism>